<dbReference type="InterPro" id="IPR003615">
    <property type="entry name" value="HNH_nuc"/>
</dbReference>
<name>A0ABM7I125_MYCME</name>
<dbReference type="Pfam" id="PF13392">
    <property type="entry name" value="HNH_3"/>
    <property type="match status" value="1"/>
</dbReference>
<dbReference type="Gene3D" id="3.90.75.20">
    <property type="match status" value="1"/>
</dbReference>
<gene>
    <name evidence="2" type="ORF">MMAGJ_58710</name>
</gene>
<sequence>MSYDRRMSDYERRDVPGYPGWQADSDGEVWFDGQHMPMKPDLHPSQYVSFTPSNSAIFTLPTRRRVNRSKLVCLAFHGECPPDKTLVAHWNDVKHDDRPENLRWATRSENAQDRMRNARARAQAARQLFEIGIPLDAIPGIMWKHFGGLCSIADFEREIGYDEVRRFLDRKKRAHDRESALPI</sequence>
<evidence type="ECO:0000259" key="1">
    <source>
        <dbReference type="Pfam" id="PF13392"/>
    </source>
</evidence>
<protein>
    <recommendedName>
        <fullName evidence="1">HNH nuclease domain-containing protein</fullName>
    </recommendedName>
</protein>
<feature type="domain" description="HNH nuclease" evidence="1">
    <location>
        <begin position="71"/>
        <end position="112"/>
    </location>
</feature>
<evidence type="ECO:0000313" key="2">
    <source>
        <dbReference type="EMBL" id="BBX36589.1"/>
    </source>
</evidence>
<reference evidence="2 3" key="1">
    <citation type="journal article" date="2019" name="Emerg. Microbes Infect.">
        <title>Comprehensive subspecies identification of 175 nontuberculous mycobacteria species based on 7547 genomic profiles.</title>
        <authorList>
            <person name="Matsumoto Y."/>
            <person name="Kinjo T."/>
            <person name="Motooka D."/>
            <person name="Nabeya D."/>
            <person name="Jung N."/>
            <person name="Uechi K."/>
            <person name="Horii T."/>
            <person name="Iida T."/>
            <person name="Fujita J."/>
            <person name="Nakamura S."/>
        </authorList>
    </citation>
    <scope>NUCLEOTIDE SEQUENCE [LARGE SCALE GENOMIC DNA]</scope>
    <source>
        <strain evidence="2 3">JCM 12375</strain>
    </source>
</reference>
<dbReference type="InterPro" id="IPR044925">
    <property type="entry name" value="His-Me_finger_sf"/>
</dbReference>
<accession>A0ABM7I125</accession>
<evidence type="ECO:0000313" key="3">
    <source>
        <dbReference type="Proteomes" id="UP000465622"/>
    </source>
</evidence>
<dbReference type="Proteomes" id="UP000465622">
    <property type="component" value="Chromosome"/>
</dbReference>
<proteinExistence type="predicted"/>
<dbReference type="SUPFAM" id="SSF54060">
    <property type="entry name" value="His-Me finger endonucleases"/>
    <property type="match status" value="1"/>
</dbReference>
<dbReference type="EMBL" id="AP022567">
    <property type="protein sequence ID" value="BBX36589.1"/>
    <property type="molecule type" value="Genomic_DNA"/>
</dbReference>
<organism evidence="2 3">
    <name type="scientific">Mycolicibacterium mageritense</name>
    <name type="common">Mycobacterium mageritense</name>
    <dbReference type="NCBI Taxonomy" id="53462"/>
    <lineage>
        <taxon>Bacteria</taxon>
        <taxon>Bacillati</taxon>
        <taxon>Actinomycetota</taxon>
        <taxon>Actinomycetes</taxon>
        <taxon>Mycobacteriales</taxon>
        <taxon>Mycobacteriaceae</taxon>
        <taxon>Mycolicibacterium</taxon>
    </lineage>
</organism>
<keyword evidence="3" id="KW-1185">Reference proteome</keyword>